<name>A0A8S1UDW3_9CILI</name>
<keyword evidence="2" id="KW-0442">Lipid degradation</keyword>
<evidence type="ECO:0000256" key="3">
    <source>
        <dbReference type="ARBA" id="ARBA00023098"/>
    </source>
</evidence>
<dbReference type="PANTHER" id="PTHR43856:SF1">
    <property type="entry name" value="MITOCHONDRIAL CARDIOLIPIN HYDROLASE"/>
    <property type="match status" value="1"/>
</dbReference>
<dbReference type="OrthoDB" id="412219at2759"/>
<accession>A0A8S1UDW3</accession>
<comment type="similarity">
    <text evidence="4">Belongs to the phospholipase D family. MitoPLD/Zucchini subfamily.</text>
</comment>
<keyword evidence="8" id="KW-1185">Reference proteome</keyword>
<keyword evidence="3" id="KW-0443">Lipid metabolism</keyword>
<dbReference type="InterPro" id="IPR001736">
    <property type="entry name" value="PLipase_D/transphosphatidylase"/>
</dbReference>
<evidence type="ECO:0000313" key="8">
    <source>
        <dbReference type="Proteomes" id="UP000689195"/>
    </source>
</evidence>
<evidence type="ECO:0000256" key="4">
    <source>
        <dbReference type="ARBA" id="ARBA00038012"/>
    </source>
</evidence>
<sequence length="291" mass="34423">MDKIGVDQNKVKLNKEEIQHLFFPNKRNFHIYVEFLKQCQKKLIVCMYQISHKILVNILIDLSLNGRDIQIVTNSSNDDNKVKSTLLMMIQSSLEKIKIAVYEKQLCLMHSKYCVIDDQIIMTGSANWTNNAFRKNIESVVILKNEKEAQLYTCEFGKVWNQSQILRLKGQNLEFSPFINMEQMNFIKGKKQKCKFNKIIDLENSHLQDQDKDEEVKDEEVKEQSDESIQYYYSQKQKKMDNNSKRIKKNNQQSQRYNLQYNDFNEGNLIIQIDALDKQNADQIDEIEIML</sequence>
<feature type="domain" description="PLD phosphodiesterase" evidence="6">
    <location>
        <begin position="105"/>
        <end position="132"/>
    </location>
</feature>
<reference evidence="7" key="1">
    <citation type="submission" date="2021-01" db="EMBL/GenBank/DDBJ databases">
        <authorList>
            <consortium name="Genoscope - CEA"/>
            <person name="William W."/>
        </authorList>
    </citation>
    <scope>NUCLEOTIDE SEQUENCE</scope>
</reference>
<evidence type="ECO:0000259" key="6">
    <source>
        <dbReference type="PROSITE" id="PS50035"/>
    </source>
</evidence>
<protein>
    <recommendedName>
        <fullName evidence="5">Mitochondrial cardiolipin hydrolase</fullName>
    </recommendedName>
</protein>
<dbReference type="AlphaFoldDB" id="A0A8S1UDW3"/>
<evidence type="ECO:0000256" key="2">
    <source>
        <dbReference type="ARBA" id="ARBA00022963"/>
    </source>
</evidence>
<evidence type="ECO:0000313" key="7">
    <source>
        <dbReference type="EMBL" id="CAD8163105.1"/>
    </source>
</evidence>
<dbReference type="InterPro" id="IPR025202">
    <property type="entry name" value="PLD-like_dom"/>
</dbReference>
<gene>
    <name evidence="7" type="ORF">PPENT_87.1.T0390048</name>
</gene>
<dbReference type="Pfam" id="PF13091">
    <property type="entry name" value="PLDc_2"/>
    <property type="match status" value="1"/>
</dbReference>
<dbReference type="PANTHER" id="PTHR43856">
    <property type="entry name" value="CARDIOLIPIN HYDROLASE"/>
    <property type="match status" value="1"/>
</dbReference>
<proteinExistence type="inferred from homology"/>
<dbReference type="EMBL" id="CAJJDO010000039">
    <property type="protein sequence ID" value="CAD8163105.1"/>
    <property type="molecule type" value="Genomic_DNA"/>
</dbReference>
<keyword evidence="1" id="KW-0378">Hydrolase</keyword>
<dbReference type="GO" id="GO:0005739">
    <property type="term" value="C:mitochondrion"/>
    <property type="evidence" value="ECO:0007669"/>
    <property type="project" value="TreeGrafter"/>
</dbReference>
<organism evidence="7 8">
    <name type="scientific">Paramecium pentaurelia</name>
    <dbReference type="NCBI Taxonomy" id="43138"/>
    <lineage>
        <taxon>Eukaryota</taxon>
        <taxon>Sar</taxon>
        <taxon>Alveolata</taxon>
        <taxon>Ciliophora</taxon>
        <taxon>Intramacronucleata</taxon>
        <taxon>Oligohymenophorea</taxon>
        <taxon>Peniculida</taxon>
        <taxon>Parameciidae</taxon>
        <taxon>Paramecium</taxon>
    </lineage>
</organism>
<dbReference type="PROSITE" id="PS50035">
    <property type="entry name" value="PLD"/>
    <property type="match status" value="1"/>
</dbReference>
<dbReference type="Proteomes" id="UP000689195">
    <property type="component" value="Unassembled WGS sequence"/>
</dbReference>
<dbReference type="GO" id="GO:0016042">
    <property type="term" value="P:lipid catabolic process"/>
    <property type="evidence" value="ECO:0007669"/>
    <property type="project" value="UniProtKB-KW"/>
</dbReference>
<evidence type="ECO:0000256" key="1">
    <source>
        <dbReference type="ARBA" id="ARBA00022801"/>
    </source>
</evidence>
<comment type="caution">
    <text evidence="7">The sequence shown here is derived from an EMBL/GenBank/DDBJ whole genome shotgun (WGS) entry which is preliminary data.</text>
</comment>
<dbReference type="GO" id="GO:0016891">
    <property type="term" value="F:RNA endonuclease activity producing 5'-phosphomonoesters, hydrolytic mechanism"/>
    <property type="evidence" value="ECO:0007669"/>
    <property type="project" value="TreeGrafter"/>
</dbReference>
<dbReference type="InterPro" id="IPR051406">
    <property type="entry name" value="PLD_domain"/>
</dbReference>
<evidence type="ECO:0000256" key="5">
    <source>
        <dbReference type="ARBA" id="ARBA00040549"/>
    </source>
</evidence>